<dbReference type="AlphaFoldDB" id="A0A3P3XRV3"/>
<dbReference type="InterPro" id="IPR023485">
    <property type="entry name" value="Ptyr_pPase"/>
</dbReference>
<dbReference type="EC" id="1.20.4.-" evidence="3"/>
<sequence length="144" mass="16227">MVRALFLCVHNSARSQMAEAFCKKYGGENFIAESAGLEPGTLNPYAVRAMAEVGIDISKNQTKSVFDFHKEGRFYHVVVTVCSKEAAERCPVFPGAPITLHWPFDDPSSFHGSDDEIMTKVRFIRDAIEKKVQEFVEAWPRVIE</sequence>
<gene>
    <name evidence="3" type="primary">arsC</name>
    <name evidence="3" type="ORF">SPIRO4BDMA_50533</name>
</gene>
<dbReference type="SUPFAM" id="SSF52788">
    <property type="entry name" value="Phosphotyrosine protein phosphatases I"/>
    <property type="match status" value="1"/>
</dbReference>
<dbReference type="PANTHER" id="PTHR43428:SF1">
    <property type="entry name" value="ARSENATE REDUCTASE"/>
    <property type="match status" value="1"/>
</dbReference>
<accession>A0A3P3XRV3</accession>
<dbReference type="GO" id="GO:0016491">
    <property type="term" value="F:oxidoreductase activity"/>
    <property type="evidence" value="ECO:0007669"/>
    <property type="project" value="UniProtKB-KW"/>
</dbReference>
<keyword evidence="1" id="KW-0059">Arsenical resistance</keyword>
<name>A0A3P3XRV3_9SPIR</name>
<dbReference type="SMART" id="SM00226">
    <property type="entry name" value="LMWPc"/>
    <property type="match status" value="1"/>
</dbReference>
<dbReference type="Gene3D" id="3.40.50.2300">
    <property type="match status" value="1"/>
</dbReference>
<feature type="domain" description="Phosphotyrosine protein phosphatase I" evidence="2">
    <location>
        <begin position="2"/>
        <end position="138"/>
    </location>
</feature>
<dbReference type="GO" id="GO:0004725">
    <property type="term" value="F:protein tyrosine phosphatase activity"/>
    <property type="evidence" value="ECO:0007669"/>
    <property type="project" value="UniProtKB-EC"/>
</dbReference>
<evidence type="ECO:0000313" key="3">
    <source>
        <dbReference type="EMBL" id="SLM19018.1"/>
    </source>
</evidence>
<dbReference type="InterPro" id="IPR036196">
    <property type="entry name" value="Ptyr_pPase_sf"/>
</dbReference>
<keyword evidence="3" id="KW-0378">Hydrolase</keyword>
<keyword evidence="3" id="KW-0560">Oxidoreductase</keyword>
<proteinExistence type="predicted"/>
<evidence type="ECO:0000259" key="2">
    <source>
        <dbReference type="SMART" id="SM00226"/>
    </source>
</evidence>
<dbReference type="EMBL" id="FWDO01000005">
    <property type="protein sequence ID" value="SLM19018.1"/>
    <property type="molecule type" value="Genomic_DNA"/>
</dbReference>
<evidence type="ECO:0000256" key="1">
    <source>
        <dbReference type="ARBA" id="ARBA00022849"/>
    </source>
</evidence>
<reference evidence="3" key="1">
    <citation type="submission" date="2017-02" db="EMBL/GenBank/DDBJ databases">
        <authorList>
            <person name="Regsiter A."/>
            <person name="William W."/>
        </authorList>
    </citation>
    <scope>NUCLEOTIDE SEQUENCE</scope>
    <source>
        <strain evidence="3">BdmA 4</strain>
    </source>
</reference>
<dbReference type="PANTHER" id="PTHR43428">
    <property type="entry name" value="ARSENATE REDUCTASE"/>
    <property type="match status" value="1"/>
</dbReference>
<organism evidence="3">
    <name type="scientific">uncultured spirochete</name>
    <dbReference type="NCBI Taxonomy" id="156406"/>
    <lineage>
        <taxon>Bacteria</taxon>
        <taxon>Pseudomonadati</taxon>
        <taxon>Spirochaetota</taxon>
        <taxon>Spirochaetia</taxon>
        <taxon>Spirochaetales</taxon>
        <taxon>environmental samples</taxon>
    </lineage>
</organism>
<protein>
    <submittedName>
        <fullName evidence="3">Protein ArsC</fullName>
        <ecNumber evidence="3">1.20.4.-</ecNumber>
        <ecNumber evidence="3">3.1.3.48</ecNumber>
    </submittedName>
</protein>
<dbReference type="EC" id="3.1.3.48" evidence="3"/>
<dbReference type="Pfam" id="PF01451">
    <property type="entry name" value="LMWPc"/>
    <property type="match status" value="1"/>
</dbReference>
<dbReference type="GO" id="GO:0046685">
    <property type="term" value="P:response to arsenic-containing substance"/>
    <property type="evidence" value="ECO:0007669"/>
    <property type="project" value="UniProtKB-KW"/>
</dbReference>
<dbReference type="CDD" id="cd16345">
    <property type="entry name" value="LMWP_ArsC"/>
    <property type="match status" value="1"/>
</dbReference>